<feature type="chain" id="PRO_5020873778" description="Secreted protein" evidence="1">
    <location>
        <begin position="23"/>
        <end position="154"/>
    </location>
</feature>
<protein>
    <recommendedName>
        <fullName evidence="4">Secreted protein</fullName>
    </recommendedName>
</protein>
<evidence type="ECO:0008006" key="4">
    <source>
        <dbReference type="Google" id="ProtNLM"/>
    </source>
</evidence>
<evidence type="ECO:0000256" key="1">
    <source>
        <dbReference type="SAM" id="SignalP"/>
    </source>
</evidence>
<accession>A0A4P7NK67</accession>
<dbReference type="AlphaFoldDB" id="A0A4P7NK67"/>
<proteinExistence type="predicted"/>
<gene>
    <name evidence="2" type="ORF">PoMZ_11312</name>
</gene>
<organism evidence="2 3">
    <name type="scientific">Pyricularia oryzae</name>
    <name type="common">Rice blast fungus</name>
    <name type="synonym">Magnaporthe oryzae</name>
    <dbReference type="NCBI Taxonomy" id="318829"/>
    <lineage>
        <taxon>Eukaryota</taxon>
        <taxon>Fungi</taxon>
        <taxon>Dikarya</taxon>
        <taxon>Ascomycota</taxon>
        <taxon>Pezizomycotina</taxon>
        <taxon>Sordariomycetes</taxon>
        <taxon>Sordariomycetidae</taxon>
        <taxon>Magnaporthales</taxon>
        <taxon>Pyriculariaceae</taxon>
        <taxon>Pyricularia</taxon>
    </lineage>
</organism>
<reference evidence="2 3" key="1">
    <citation type="journal article" date="2019" name="Mol. Biol. Evol.">
        <title>Blast fungal genomes show frequent chromosomal changes, gene gains and losses, and effector gene turnover.</title>
        <authorList>
            <person name="Gomez Luciano L.B."/>
            <person name="Jason Tsai I."/>
            <person name="Chuma I."/>
            <person name="Tosa Y."/>
            <person name="Chen Y.H."/>
            <person name="Li J.Y."/>
            <person name="Li M.Y."/>
            <person name="Jade Lu M.Y."/>
            <person name="Nakayashiki H."/>
            <person name="Li W.H."/>
        </authorList>
    </citation>
    <scope>NUCLEOTIDE SEQUENCE [LARGE SCALE GENOMIC DNA]</scope>
    <source>
        <strain evidence="2">MZ5-1-6</strain>
    </source>
</reference>
<dbReference type="Proteomes" id="UP000294847">
    <property type="component" value="Chromosome 5"/>
</dbReference>
<dbReference type="EMBL" id="CP034208">
    <property type="protein sequence ID" value="QBZ62432.1"/>
    <property type="molecule type" value="Genomic_DNA"/>
</dbReference>
<name>A0A4P7NK67_PYROR</name>
<keyword evidence="1" id="KW-0732">Signal</keyword>
<feature type="signal peptide" evidence="1">
    <location>
        <begin position="1"/>
        <end position="22"/>
    </location>
</feature>
<sequence>MPSLWASALIAWHICWVGSTWARGHICGWNHGAVVALSGRIPFFGSKLTYEYPIHDMGGDVRIFMRRKRWQADLNPGLHDMQGAKDRKASSVQGSQPLAPLAVRFAFTRQLQEQYRRFAILTRNNNRIITWTTKDMTCTTYVIRTIIKFGFERK</sequence>
<evidence type="ECO:0000313" key="2">
    <source>
        <dbReference type="EMBL" id="QBZ62432.1"/>
    </source>
</evidence>
<evidence type="ECO:0000313" key="3">
    <source>
        <dbReference type="Proteomes" id="UP000294847"/>
    </source>
</evidence>